<dbReference type="GO" id="GO:0046983">
    <property type="term" value="F:protein dimerization activity"/>
    <property type="evidence" value="ECO:0007669"/>
    <property type="project" value="InterPro"/>
</dbReference>
<comment type="caution">
    <text evidence="2">The sequence shown here is derived from an EMBL/GenBank/DDBJ whole genome shotgun (WGS) entry which is preliminary data.</text>
</comment>
<dbReference type="PANTHER" id="PTHR23272:SF161">
    <property type="entry name" value="ZINC FINGER BED DOMAIN-CONTAINING PROTEIN RICESLEEPER 1-LIKE"/>
    <property type="match status" value="1"/>
</dbReference>
<evidence type="ECO:0000259" key="1">
    <source>
        <dbReference type="Pfam" id="PF05699"/>
    </source>
</evidence>
<feature type="non-terminal residue" evidence="2">
    <location>
        <position position="1"/>
    </location>
</feature>
<accession>A0A8J2KDA2</accession>
<reference evidence="2" key="1">
    <citation type="submission" date="2021-06" db="EMBL/GenBank/DDBJ databases">
        <authorList>
            <person name="Hodson N. C."/>
            <person name="Mongue J. A."/>
            <person name="Jaron S. K."/>
        </authorList>
    </citation>
    <scope>NUCLEOTIDE SEQUENCE</scope>
</reference>
<dbReference type="Pfam" id="PF05699">
    <property type="entry name" value="Dimer_Tnp_hAT"/>
    <property type="match status" value="1"/>
</dbReference>
<dbReference type="EMBL" id="CAJVCH010249982">
    <property type="protein sequence ID" value="CAG7733509.1"/>
    <property type="molecule type" value="Genomic_DNA"/>
</dbReference>
<evidence type="ECO:0000313" key="3">
    <source>
        <dbReference type="Proteomes" id="UP000708208"/>
    </source>
</evidence>
<organism evidence="2 3">
    <name type="scientific">Allacma fusca</name>
    <dbReference type="NCBI Taxonomy" id="39272"/>
    <lineage>
        <taxon>Eukaryota</taxon>
        <taxon>Metazoa</taxon>
        <taxon>Ecdysozoa</taxon>
        <taxon>Arthropoda</taxon>
        <taxon>Hexapoda</taxon>
        <taxon>Collembola</taxon>
        <taxon>Symphypleona</taxon>
        <taxon>Sminthuridae</taxon>
        <taxon>Allacma</taxon>
    </lineage>
</organism>
<dbReference type="Proteomes" id="UP000708208">
    <property type="component" value="Unassembled WGS sequence"/>
</dbReference>
<dbReference type="InterPro" id="IPR008906">
    <property type="entry name" value="HATC_C_dom"/>
</dbReference>
<dbReference type="AlphaFoldDB" id="A0A8J2KDA2"/>
<keyword evidence="3" id="KW-1185">Reference proteome</keyword>
<evidence type="ECO:0000313" key="2">
    <source>
        <dbReference type="EMBL" id="CAG7733509.1"/>
    </source>
</evidence>
<feature type="domain" description="HAT C-terminal dimerisation" evidence="1">
    <location>
        <begin position="133"/>
        <end position="216"/>
    </location>
</feature>
<proteinExistence type="predicted"/>
<protein>
    <recommendedName>
        <fullName evidence="1">HAT C-terminal dimerisation domain-containing protein</fullName>
    </recommendedName>
</protein>
<name>A0A8J2KDA2_9HEXA</name>
<dbReference type="OrthoDB" id="1607513at2759"/>
<dbReference type="PANTHER" id="PTHR23272">
    <property type="entry name" value="BED FINGER-RELATED"/>
    <property type="match status" value="1"/>
</dbReference>
<gene>
    <name evidence="2" type="ORF">AFUS01_LOCUS21949</name>
</gene>
<sequence length="244" mass="27980">MTKTISVQLVPTMSLTGLVYIQLFRHVEAYKSNSRAQLPIVEAAKLAYIKMDKYYPSSDGLVYIVGQVLDPRCKLKWFKEVNFKPDVIKGYKQTVIDYWKKHYKPVGLANCDEDAEDIFERQLKRARPDNRDEMEIYLSEGIVKSSSLVNGMLGWWKDNQSKYPNLSRMARDFLGVSATGVPAESMFTMGTDLLDPKRMSMAGETVKMSLCLRAWLKFKSREEFLKEKASLVSKRMLGCLDSLD</sequence>